<evidence type="ECO:0000313" key="1">
    <source>
        <dbReference type="EMBL" id="MFC3442053.1"/>
    </source>
</evidence>
<keyword evidence="2" id="KW-1185">Reference proteome</keyword>
<dbReference type="RefSeq" id="WP_380796084.1">
    <property type="nucleotide sequence ID" value="NZ_JBHRVU010000004.1"/>
</dbReference>
<accession>A0ABV7NEW9</accession>
<proteinExistence type="predicted"/>
<reference evidence="2" key="1">
    <citation type="journal article" date="2019" name="Int. J. Syst. Evol. Microbiol.">
        <title>The Global Catalogue of Microorganisms (GCM) 10K type strain sequencing project: providing services to taxonomists for standard genome sequencing and annotation.</title>
        <authorList>
            <consortium name="The Broad Institute Genomics Platform"/>
            <consortium name="The Broad Institute Genome Sequencing Center for Infectious Disease"/>
            <person name="Wu L."/>
            <person name="Ma J."/>
        </authorList>
    </citation>
    <scope>NUCLEOTIDE SEQUENCE [LARGE SCALE GENOMIC DNA]</scope>
    <source>
        <strain evidence="2">CCM 7491</strain>
    </source>
</reference>
<organism evidence="1 2">
    <name type="scientific">Sphingobium rhizovicinum</name>
    <dbReference type="NCBI Taxonomy" id="432308"/>
    <lineage>
        <taxon>Bacteria</taxon>
        <taxon>Pseudomonadati</taxon>
        <taxon>Pseudomonadota</taxon>
        <taxon>Alphaproteobacteria</taxon>
        <taxon>Sphingomonadales</taxon>
        <taxon>Sphingomonadaceae</taxon>
        <taxon>Sphingobium</taxon>
    </lineage>
</organism>
<dbReference type="Proteomes" id="UP001595681">
    <property type="component" value="Unassembled WGS sequence"/>
</dbReference>
<sequence length="122" mass="12737">MRHHVLLCVGAILLVAAGSNGRVVKTRASVNIYDQNLVLKERAPITLAKGGAAIEDISKKGYVAIRLKGELVYLRLAEVVTEGMNTDPCPQIANVAGSKQQSHIAASIGAGSGMSGNTKPCL</sequence>
<gene>
    <name evidence="1" type="ORF">ACFOKF_12825</name>
</gene>
<dbReference type="EMBL" id="JBHRVU010000004">
    <property type="protein sequence ID" value="MFC3442053.1"/>
    <property type="molecule type" value="Genomic_DNA"/>
</dbReference>
<comment type="caution">
    <text evidence="1">The sequence shown here is derived from an EMBL/GenBank/DDBJ whole genome shotgun (WGS) entry which is preliminary data.</text>
</comment>
<name>A0ABV7NEW9_9SPHN</name>
<protein>
    <submittedName>
        <fullName evidence="1">Uncharacterized protein</fullName>
    </submittedName>
</protein>
<evidence type="ECO:0000313" key="2">
    <source>
        <dbReference type="Proteomes" id="UP001595681"/>
    </source>
</evidence>